<evidence type="ECO:0000313" key="11">
    <source>
        <dbReference type="Proteomes" id="UP000050430"/>
    </source>
</evidence>
<reference evidence="10 11" key="1">
    <citation type="submission" date="2015-07" db="EMBL/GenBank/DDBJ databases">
        <title>Genome sequence of Leptolinea tardivitalis DSM 16556.</title>
        <authorList>
            <person name="Hemp J."/>
            <person name="Ward L.M."/>
            <person name="Pace L.A."/>
            <person name="Fischer W.W."/>
        </authorList>
    </citation>
    <scope>NUCLEOTIDE SEQUENCE [LARGE SCALE GENOMIC DNA]</scope>
    <source>
        <strain evidence="10 11">YMTK-2</strain>
    </source>
</reference>
<dbReference type="Gene3D" id="3.30.450.20">
    <property type="entry name" value="PAS domain"/>
    <property type="match status" value="6"/>
</dbReference>
<evidence type="ECO:0000259" key="9">
    <source>
        <dbReference type="PROSITE" id="PS50113"/>
    </source>
</evidence>
<dbReference type="InterPro" id="IPR005467">
    <property type="entry name" value="His_kinase_dom"/>
</dbReference>
<feature type="domain" description="PAC" evidence="9">
    <location>
        <begin position="220"/>
        <end position="275"/>
    </location>
</feature>
<dbReference type="PROSITE" id="PS50113">
    <property type="entry name" value="PAC"/>
    <property type="match status" value="4"/>
</dbReference>
<dbReference type="InterPro" id="IPR000014">
    <property type="entry name" value="PAS"/>
</dbReference>
<feature type="domain" description="PAC" evidence="9">
    <location>
        <begin position="793"/>
        <end position="845"/>
    </location>
</feature>
<comment type="catalytic activity">
    <reaction evidence="1">
        <text>ATP + protein L-histidine = ADP + protein N-phospho-L-histidine.</text>
        <dbReference type="EC" id="2.7.13.3"/>
    </reaction>
</comment>
<accession>A0A0P6X044</accession>
<dbReference type="SMART" id="SM00065">
    <property type="entry name" value="GAF"/>
    <property type="match status" value="2"/>
</dbReference>
<evidence type="ECO:0000256" key="1">
    <source>
        <dbReference type="ARBA" id="ARBA00000085"/>
    </source>
</evidence>
<gene>
    <name evidence="10" type="ORF">ADM99_05320</name>
</gene>
<dbReference type="EMBL" id="LGCK01000007">
    <property type="protein sequence ID" value="KPL72543.1"/>
    <property type="molecule type" value="Genomic_DNA"/>
</dbReference>
<dbReference type="EC" id="2.7.13.3" evidence="2"/>
<organism evidence="10 11">
    <name type="scientific">Leptolinea tardivitalis</name>
    <dbReference type="NCBI Taxonomy" id="229920"/>
    <lineage>
        <taxon>Bacteria</taxon>
        <taxon>Bacillati</taxon>
        <taxon>Chloroflexota</taxon>
        <taxon>Anaerolineae</taxon>
        <taxon>Anaerolineales</taxon>
        <taxon>Anaerolineaceae</taxon>
        <taxon>Leptolinea</taxon>
    </lineage>
</organism>
<keyword evidence="4" id="KW-0808">Transferase</keyword>
<dbReference type="Pfam" id="PF08448">
    <property type="entry name" value="PAS_4"/>
    <property type="match status" value="1"/>
</dbReference>
<dbReference type="InterPro" id="IPR029016">
    <property type="entry name" value="GAF-like_dom_sf"/>
</dbReference>
<dbReference type="PANTHER" id="PTHR43304">
    <property type="entry name" value="PHYTOCHROME-LIKE PROTEIN CPH1"/>
    <property type="match status" value="1"/>
</dbReference>
<dbReference type="Gene3D" id="3.30.565.10">
    <property type="entry name" value="Histidine kinase-like ATPase, C-terminal domain"/>
    <property type="match status" value="1"/>
</dbReference>
<keyword evidence="5" id="KW-0418">Kinase</keyword>
<dbReference type="SUPFAM" id="SSF55874">
    <property type="entry name" value="ATPase domain of HSP90 chaperone/DNA topoisomerase II/histidine kinase"/>
    <property type="match status" value="1"/>
</dbReference>
<dbReference type="NCBIfam" id="TIGR00229">
    <property type="entry name" value="sensory_box"/>
    <property type="match status" value="5"/>
</dbReference>
<dbReference type="PROSITE" id="PS50112">
    <property type="entry name" value="PAS"/>
    <property type="match status" value="4"/>
</dbReference>
<dbReference type="SMART" id="SM00387">
    <property type="entry name" value="HATPase_c"/>
    <property type="match status" value="1"/>
</dbReference>
<dbReference type="Pfam" id="PF08447">
    <property type="entry name" value="PAS_3"/>
    <property type="match status" value="2"/>
</dbReference>
<feature type="domain" description="PAC" evidence="9">
    <location>
        <begin position="666"/>
        <end position="717"/>
    </location>
</feature>
<dbReference type="InterPro" id="IPR003594">
    <property type="entry name" value="HATPase_dom"/>
</dbReference>
<evidence type="ECO:0000256" key="4">
    <source>
        <dbReference type="ARBA" id="ARBA00022679"/>
    </source>
</evidence>
<feature type="domain" description="PAS" evidence="8">
    <location>
        <begin position="10"/>
        <end position="58"/>
    </location>
</feature>
<evidence type="ECO:0000313" key="10">
    <source>
        <dbReference type="EMBL" id="KPL72543.1"/>
    </source>
</evidence>
<dbReference type="SUPFAM" id="SSF55781">
    <property type="entry name" value="GAF domain-like"/>
    <property type="match status" value="2"/>
</dbReference>
<dbReference type="Pfam" id="PF13426">
    <property type="entry name" value="PAS_9"/>
    <property type="match status" value="2"/>
</dbReference>
<dbReference type="PROSITE" id="PS50109">
    <property type="entry name" value="HIS_KIN"/>
    <property type="match status" value="1"/>
</dbReference>
<name>A0A0P6X044_9CHLR</name>
<dbReference type="Pfam" id="PF13185">
    <property type="entry name" value="GAF_2"/>
    <property type="match status" value="2"/>
</dbReference>
<dbReference type="InterPro" id="IPR004358">
    <property type="entry name" value="Sig_transdc_His_kin-like_C"/>
</dbReference>
<evidence type="ECO:0000256" key="5">
    <source>
        <dbReference type="ARBA" id="ARBA00022777"/>
    </source>
</evidence>
<dbReference type="SUPFAM" id="SSF47384">
    <property type="entry name" value="Homodimeric domain of signal transducing histidine kinase"/>
    <property type="match status" value="1"/>
</dbReference>
<dbReference type="PANTHER" id="PTHR43304:SF1">
    <property type="entry name" value="PAC DOMAIN-CONTAINING PROTEIN"/>
    <property type="match status" value="1"/>
</dbReference>
<dbReference type="Gene3D" id="3.30.450.40">
    <property type="match status" value="2"/>
</dbReference>
<keyword evidence="6" id="KW-0902">Two-component regulatory system</keyword>
<dbReference type="SUPFAM" id="SSF55785">
    <property type="entry name" value="PYP-like sensor domain (PAS domain)"/>
    <property type="match status" value="7"/>
</dbReference>
<evidence type="ECO:0000256" key="3">
    <source>
        <dbReference type="ARBA" id="ARBA00022553"/>
    </source>
</evidence>
<evidence type="ECO:0000259" key="7">
    <source>
        <dbReference type="PROSITE" id="PS50109"/>
    </source>
</evidence>
<dbReference type="SMART" id="SM00086">
    <property type="entry name" value="PAC"/>
    <property type="match status" value="5"/>
</dbReference>
<sequence length="1441" mass="164256">MPDGMDFMTDAEQIRDLHKLITLGILHIDIDGIVTQANPAISRIFNIHTQEIVGRSFINPRYRYFYEDGLEIPTNKHPFFIMLKSGKQLHNKTIGLFDTVSQIFRWLLVNSYPDFLPGNEQPFQTVVTLIDVSTIKTIVETFGRYETLLNLAMVASDLGIWKQSFESDVFYLDDTTRRHFGFNAEKIQINDVLNRIHVEDVNRVKEVAVSAIKNRVTSPIHTEFRVIHPDGSLKWLSVNAILQFTNMNSEPVACITVGTSNDITERKLADEALQRKNRAFFLISNCDQALVKISDEIELLNEICRICVEDGDYLMAWVGYRNTEVDKVISPKAQFGFDNGFLSSINLSLDETGCRNNPTIKAICSGKVCFVQNIQNDQEYLWDRDEAFKRGFNACIALPIILENKVIGAFTLFARKADSFTVEEVDLLENLMNDLSFTINSIRARVRQNRLEVELQKSESRNRLAQQSAQVGIWEWDIKTDTLFWSDEIYRIFQKKKDEFIPTNESIFECVLPEDRQRVFSEMQKSISKGGFFEIEYRIHDRKEEILWINVKGNVSIDEKGRPILAVGTIQDITHRKKAEEEIIQANHKYQLISEYTNDVIWVMDVSTEAFSFISPSIKKLLGYSVDEMMRQKMSNVLTQDSYQRVKTVLANSIPDYLDGKNSTSLILELDQIRKDGSTISTEVTVSEVYDDQGNLQVIGITRDITERKRAEAIIREERNLFRILMDNIPDAIYFKNLQSRFIRINKAGAAIFGLKDVNQAVGKTDFDFFKEEHAKPAMDAERQIIQTGKSIIDLEEKETFPDGRIRWISTSKMPLRNSAGEIIGTFGISHDITKRKEAELALKQRILEMETVYNLSNYLRSADTVKELLQMLLSETLRIIDCYDGAIFLYEPETKKLVLYTAIGWFEQLAGLTLNSDEGIHGHVFSTNKPYFVINMQEDEILSQKVKNFIPKNQNGGFFPIECKEGIIGVLSIFFPSPRTINEIEERLVGIILQLAGNAILRSRLTEKLKLSNLNLQEEINQRITFQRMLAAEKELLSTTIMSLAEGVIITNNDGMIILFNRSAEIITGYDTQEIINKPLNDVFRILDPNTHQPIQNLIENLEINTKFQQQNSGYKTNTLIQKSGERILIVGSIKILKSPEGKSMGHVVVFQDVTERMKAEAQSALSQKMEAIGQMAAGIAHEINTPIQYVGDNLRFLQKTIFRFEEVMNAYQSLELETGHIIQQAQLDKVEDVKKRTRIEHYLSESTVAVNESLEGVERVRKIVMAMREFSHPSDREKKMADINHGIETTVAISRNEWKYSAELVTNLDPNLPAVFCQIDEINQVILNMIVNAVQAIQEKHPPESGEKGTITISTYKIENQIAIKIQDTGIGIPEDIRKRIFDPFFTTKGVGKGTGQGLSLAHQIIVQKHKGKIYVDSNVGEGTTFTIELPINVSESTT</sequence>
<dbReference type="InterPro" id="IPR035965">
    <property type="entry name" value="PAS-like_dom_sf"/>
</dbReference>
<keyword evidence="11" id="KW-1185">Reference proteome</keyword>
<keyword evidence="3" id="KW-0597">Phosphoprotein</keyword>
<dbReference type="CDD" id="cd00130">
    <property type="entry name" value="PAS"/>
    <property type="match status" value="5"/>
</dbReference>
<evidence type="ECO:0000256" key="6">
    <source>
        <dbReference type="ARBA" id="ARBA00023012"/>
    </source>
</evidence>
<dbReference type="Gene3D" id="1.10.287.130">
    <property type="match status" value="1"/>
</dbReference>
<dbReference type="InterPro" id="IPR036890">
    <property type="entry name" value="HATPase_C_sf"/>
</dbReference>
<dbReference type="Proteomes" id="UP000050430">
    <property type="component" value="Unassembled WGS sequence"/>
</dbReference>
<dbReference type="InterPro" id="IPR052162">
    <property type="entry name" value="Sensor_kinase/Photoreceptor"/>
</dbReference>
<dbReference type="PRINTS" id="PR00344">
    <property type="entry name" value="BCTRLSENSOR"/>
</dbReference>
<comment type="caution">
    <text evidence="10">The sequence shown here is derived from an EMBL/GenBank/DDBJ whole genome shotgun (WGS) entry which is preliminary data.</text>
</comment>
<dbReference type="InterPro" id="IPR036097">
    <property type="entry name" value="HisK_dim/P_sf"/>
</dbReference>
<dbReference type="InterPro" id="IPR003018">
    <property type="entry name" value="GAF"/>
</dbReference>
<feature type="domain" description="PAS" evidence="8">
    <location>
        <begin position="1034"/>
        <end position="1107"/>
    </location>
</feature>
<dbReference type="PATRIC" id="fig|229920.5.peg.1034"/>
<evidence type="ECO:0000256" key="2">
    <source>
        <dbReference type="ARBA" id="ARBA00012438"/>
    </source>
</evidence>
<dbReference type="Pfam" id="PF02518">
    <property type="entry name" value="HATPase_c"/>
    <property type="match status" value="1"/>
</dbReference>
<dbReference type="InterPro" id="IPR001610">
    <property type="entry name" value="PAC"/>
</dbReference>
<feature type="domain" description="PAC" evidence="9">
    <location>
        <begin position="533"/>
        <end position="585"/>
    </location>
</feature>
<feature type="domain" description="PAS" evidence="8">
    <location>
        <begin position="586"/>
        <end position="657"/>
    </location>
</feature>
<dbReference type="InterPro" id="IPR013656">
    <property type="entry name" value="PAS_4"/>
</dbReference>
<dbReference type="SMART" id="SM00091">
    <property type="entry name" value="PAS"/>
    <property type="match status" value="6"/>
</dbReference>
<feature type="domain" description="Histidine kinase" evidence="7">
    <location>
        <begin position="1180"/>
        <end position="1436"/>
    </location>
</feature>
<evidence type="ECO:0000259" key="8">
    <source>
        <dbReference type="PROSITE" id="PS50112"/>
    </source>
</evidence>
<proteinExistence type="predicted"/>
<dbReference type="InterPro" id="IPR013655">
    <property type="entry name" value="PAS_fold_3"/>
</dbReference>
<dbReference type="InterPro" id="IPR000700">
    <property type="entry name" value="PAS-assoc_C"/>
</dbReference>
<feature type="domain" description="PAS" evidence="8">
    <location>
        <begin position="458"/>
        <end position="530"/>
    </location>
</feature>
<dbReference type="STRING" id="229920.ADM99_05320"/>
<dbReference type="Gene3D" id="2.10.70.100">
    <property type="match status" value="2"/>
</dbReference>
<protein>
    <recommendedName>
        <fullName evidence="2">histidine kinase</fullName>
        <ecNumber evidence="2">2.7.13.3</ecNumber>
    </recommendedName>
</protein>
<dbReference type="GO" id="GO:0000155">
    <property type="term" value="F:phosphorelay sensor kinase activity"/>
    <property type="evidence" value="ECO:0007669"/>
    <property type="project" value="InterPro"/>
</dbReference>